<proteinExistence type="predicted"/>
<accession>A0A811V0A7</accession>
<sequence>SQVIRPAAIAWQQMDDNRQCLINKVTAAAGQQQSQQQQQQQKLFKCYNANDWNKVRNQQQQQQHKSLARH</sequence>
<reference evidence="1" key="1">
    <citation type="submission" date="2020-11" db="EMBL/GenBank/DDBJ databases">
        <authorList>
            <person name="Whitehead M."/>
        </authorList>
    </citation>
    <scope>NUCLEOTIDE SEQUENCE</scope>
    <source>
        <strain evidence="1">EGII</strain>
    </source>
</reference>
<organism evidence="1 2">
    <name type="scientific">Ceratitis capitata</name>
    <name type="common">Mediterranean fruit fly</name>
    <name type="synonym">Tephritis capitata</name>
    <dbReference type="NCBI Taxonomy" id="7213"/>
    <lineage>
        <taxon>Eukaryota</taxon>
        <taxon>Metazoa</taxon>
        <taxon>Ecdysozoa</taxon>
        <taxon>Arthropoda</taxon>
        <taxon>Hexapoda</taxon>
        <taxon>Insecta</taxon>
        <taxon>Pterygota</taxon>
        <taxon>Neoptera</taxon>
        <taxon>Endopterygota</taxon>
        <taxon>Diptera</taxon>
        <taxon>Brachycera</taxon>
        <taxon>Muscomorpha</taxon>
        <taxon>Tephritoidea</taxon>
        <taxon>Tephritidae</taxon>
        <taxon>Ceratitis</taxon>
        <taxon>Ceratitis</taxon>
    </lineage>
</organism>
<dbReference type="Proteomes" id="UP000606786">
    <property type="component" value="Unassembled WGS sequence"/>
</dbReference>
<evidence type="ECO:0000313" key="2">
    <source>
        <dbReference type="Proteomes" id="UP000606786"/>
    </source>
</evidence>
<evidence type="ECO:0000313" key="1">
    <source>
        <dbReference type="EMBL" id="CAD7004384.1"/>
    </source>
</evidence>
<protein>
    <submittedName>
        <fullName evidence="1">(Mediterranean fruit fly) hypothetical protein</fullName>
    </submittedName>
</protein>
<keyword evidence="2" id="KW-1185">Reference proteome</keyword>
<gene>
    <name evidence="1" type="ORF">CCAP1982_LOCUS12794</name>
</gene>
<dbReference type="EMBL" id="CAJHJT010000034">
    <property type="protein sequence ID" value="CAD7004384.1"/>
    <property type="molecule type" value="Genomic_DNA"/>
</dbReference>
<dbReference type="AlphaFoldDB" id="A0A811V0A7"/>
<name>A0A811V0A7_CERCA</name>
<feature type="non-terminal residue" evidence="1">
    <location>
        <position position="1"/>
    </location>
</feature>
<comment type="caution">
    <text evidence="1">The sequence shown here is derived from an EMBL/GenBank/DDBJ whole genome shotgun (WGS) entry which is preliminary data.</text>
</comment>